<proteinExistence type="predicted"/>
<dbReference type="STRING" id="1121400.SAMN02746065_109175"/>
<dbReference type="OrthoDB" id="9776955at2"/>
<dbReference type="PANTHER" id="PTHR35271">
    <property type="entry name" value="ABC TRANSPORTER, SUBSTRATE-BINDING LIPOPROTEIN-RELATED"/>
    <property type="match status" value="1"/>
</dbReference>
<reference evidence="1 2" key="1">
    <citation type="submission" date="2017-04" db="EMBL/GenBank/DDBJ databases">
        <authorList>
            <person name="Afonso C.L."/>
            <person name="Miller P.J."/>
            <person name="Scott M.A."/>
            <person name="Spackman E."/>
            <person name="Goraichik I."/>
            <person name="Dimitrov K.M."/>
            <person name="Suarez D.L."/>
            <person name="Swayne D.E."/>
        </authorList>
    </citation>
    <scope>NUCLEOTIDE SEQUENCE [LARGE SCALE GENOMIC DNA]</scope>
    <source>
        <strain evidence="1 2">DSM 3385</strain>
    </source>
</reference>
<dbReference type="Pfam" id="PF04392">
    <property type="entry name" value="ABC_sub_bind"/>
    <property type="match status" value="1"/>
</dbReference>
<dbReference type="Gene3D" id="3.40.50.2300">
    <property type="match status" value="1"/>
</dbReference>
<dbReference type="RefSeq" id="WP_084069109.1">
    <property type="nucleotide sequence ID" value="NZ_FWXY01000009.1"/>
</dbReference>
<protein>
    <submittedName>
        <fullName evidence="1">Putative ABC transport system substrate-binding protein</fullName>
    </submittedName>
</protein>
<evidence type="ECO:0000313" key="1">
    <source>
        <dbReference type="EMBL" id="SMC76964.1"/>
    </source>
</evidence>
<keyword evidence="2" id="KW-1185">Reference proteome</keyword>
<dbReference type="Proteomes" id="UP000192418">
    <property type="component" value="Unassembled WGS sequence"/>
</dbReference>
<evidence type="ECO:0000313" key="2">
    <source>
        <dbReference type="Proteomes" id="UP000192418"/>
    </source>
</evidence>
<name>A0A1W2BW39_9BACT</name>
<sequence length="305" mass="34956">MTLQTKEPSNINIKKFALFLLVLFFLFPNGVAYCEEKSIAVLVSKKIKPYMQVLKGVKQRTSHTIEIYFLSQNSEKQKKIKQKLLAKPYDLFLTIGPEATALIWSMKPLNNKVKMFSAVLDSHKILARNIPDCGISLQIPVSTQLEEINTALPNTKKIGLLFDKKHNTPFFKKAIISGKEKNLNLIPFSVGSKKEIPHILKENLSKVDCIWMIPDQTVISERIVQYVIKQALYQKKGVIGFNSFFMRSGAVFAFIFDYLQIGIQTAEKINNYFIQEQCDITPPNFEKKINFKIAQTLGIKLYRKK</sequence>
<accession>A0A1W2BW39</accession>
<dbReference type="EMBL" id="FWXY01000009">
    <property type="protein sequence ID" value="SMC76964.1"/>
    <property type="molecule type" value="Genomic_DNA"/>
</dbReference>
<dbReference type="PANTHER" id="PTHR35271:SF1">
    <property type="entry name" value="ABC TRANSPORTER, SUBSTRATE-BINDING LIPOPROTEIN"/>
    <property type="match status" value="1"/>
</dbReference>
<dbReference type="AlphaFoldDB" id="A0A1W2BW39"/>
<gene>
    <name evidence="1" type="ORF">SAMN02746065_109175</name>
</gene>
<organism evidence="1 2">
    <name type="scientific">Desulfocicer vacuolatum DSM 3385</name>
    <dbReference type="NCBI Taxonomy" id="1121400"/>
    <lineage>
        <taxon>Bacteria</taxon>
        <taxon>Pseudomonadati</taxon>
        <taxon>Thermodesulfobacteriota</taxon>
        <taxon>Desulfobacteria</taxon>
        <taxon>Desulfobacterales</taxon>
        <taxon>Desulfobacteraceae</taxon>
        <taxon>Desulfocicer</taxon>
    </lineage>
</organism>
<dbReference type="InterPro" id="IPR007487">
    <property type="entry name" value="ABC_transpt-TYRBP-like"/>
</dbReference>